<evidence type="ECO:0000256" key="4">
    <source>
        <dbReference type="PROSITE-ProRule" id="PRU10007"/>
    </source>
</evidence>
<dbReference type="InterPro" id="IPR016162">
    <property type="entry name" value="Ald_DH_N"/>
</dbReference>
<evidence type="ECO:0000313" key="8">
    <source>
        <dbReference type="Proteomes" id="UP000305198"/>
    </source>
</evidence>
<accession>A0A4U0YLN1</accession>
<dbReference type="InterPro" id="IPR029510">
    <property type="entry name" value="Ald_DH_CS_GLU"/>
</dbReference>
<evidence type="ECO:0000313" key="7">
    <source>
        <dbReference type="EMBL" id="TKA93100.1"/>
    </source>
</evidence>
<dbReference type="FunFam" id="3.40.605.10:FF:000022">
    <property type="entry name" value="Aldehyde dehydrogenase A"/>
    <property type="match status" value="1"/>
</dbReference>
<dbReference type="InterPro" id="IPR015590">
    <property type="entry name" value="Aldehyde_DH_dom"/>
</dbReference>
<dbReference type="AlphaFoldDB" id="A0A4U0YLN1"/>
<dbReference type="GO" id="GO:0005829">
    <property type="term" value="C:cytosol"/>
    <property type="evidence" value="ECO:0007669"/>
    <property type="project" value="TreeGrafter"/>
</dbReference>
<evidence type="ECO:0000256" key="1">
    <source>
        <dbReference type="ARBA" id="ARBA00004921"/>
    </source>
</evidence>
<name>A0A4U0YLN1_9GAMM</name>
<dbReference type="InterPro" id="IPR016163">
    <property type="entry name" value="Ald_DH_C"/>
</dbReference>
<comment type="caution">
    <text evidence="7">The sequence shown here is derived from an EMBL/GenBank/DDBJ whole genome shotgun (WGS) entry which is preliminary data.</text>
</comment>
<keyword evidence="3 5" id="KW-0560">Oxidoreductase</keyword>
<evidence type="ECO:0000256" key="2">
    <source>
        <dbReference type="ARBA" id="ARBA00009986"/>
    </source>
</evidence>
<dbReference type="GO" id="GO:0009450">
    <property type="term" value="P:gamma-aminobutyric acid catabolic process"/>
    <property type="evidence" value="ECO:0007669"/>
    <property type="project" value="TreeGrafter"/>
</dbReference>
<dbReference type="EMBL" id="SWAV01000001">
    <property type="protein sequence ID" value="TKA93100.1"/>
    <property type="molecule type" value="Genomic_DNA"/>
</dbReference>
<evidence type="ECO:0000256" key="3">
    <source>
        <dbReference type="ARBA" id="ARBA00023002"/>
    </source>
</evidence>
<dbReference type="NCBIfam" id="NF007497">
    <property type="entry name" value="PRK10090.1"/>
    <property type="match status" value="1"/>
</dbReference>
<proteinExistence type="inferred from homology"/>
<gene>
    <name evidence="7" type="primary">aldA</name>
    <name evidence="7" type="ORF">FA869_02650</name>
</gene>
<dbReference type="GO" id="GO:0016052">
    <property type="term" value="P:carbohydrate catabolic process"/>
    <property type="evidence" value="ECO:0007669"/>
    <property type="project" value="UniProtKB-ARBA"/>
</dbReference>
<dbReference type="InterPro" id="IPR016161">
    <property type="entry name" value="Ald_DH/histidinol_DH"/>
</dbReference>
<dbReference type="GO" id="GO:0042802">
    <property type="term" value="F:identical protein binding"/>
    <property type="evidence" value="ECO:0007669"/>
    <property type="project" value="UniProtKB-ARBA"/>
</dbReference>
<organism evidence="7 8">
    <name type="scientific">Halopseudomonas bauzanensis</name>
    <dbReference type="NCBI Taxonomy" id="653930"/>
    <lineage>
        <taxon>Bacteria</taxon>
        <taxon>Pseudomonadati</taxon>
        <taxon>Pseudomonadota</taxon>
        <taxon>Gammaproteobacteria</taxon>
        <taxon>Pseudomonadales</taxon>
        <taxon>Pseudomonadaceae</taxon>
        <taxon>Halopseudomonas</taxon>
    </lineage>
</organism>
<protein>
    <submittedName>
        <fullName evidence="7">Aldehyde dehydrogenase</fullName>
    </submittedName>
</protein>
<comment type="similarity">
    <text evidence="2 5">Belongs to the aldehyde dehydrogenase family.</text>
</comment>
<evidence type="ECO:0000259" key="6">
    <source>
        <dbReference type="Pfam" id="PF00171"/>
    </source>
</evidence>
<reference evidence="7 8" key="1">
    <citation type="submission" date="2019-04" db="EMBL/GenBank/DDBJ databases">
        <title>Crypto-aerobic microbial life in anoxic (sulfidic) marine sediments.</title>
        <authorList>
            <person name="Bhattacharya S."/>
            <person name="Roy C."/>
            <person name="Mondal N."/>
            <person name="Sarkar J."/>
            <person name="Mandal S."/>
            <person name="Rameez M.J."/>
            <person name="Ghosh W."/>
        </authorList>
    </citation>
    <scope>NUCLEOTIDE SEQUENCE [LARGE SCALE GENOMIC DNA]</scope>
    <source>
        <strain evidence="7 8">SBBB</strain>
    </source>
</reference>
<dbReference type="PROSITE" id="PS00687">
    <property type="entry name" value="ALDEHYDE_DEHYDR_GLU"/>
    <property type="match status" value="1"/>
</dbReference>
<feature type="domain" description="Aldehyde dehydrogenase" evidence="6">
    <location>
        <begin position="15"/>
        <end position="472"/>
    </location>
</feature>
<dbReference type="GO" id="GO:0004777">
    <property type="term" value="F:succinate-semialdehyde dehydrogenase (NAD+) activity"/>
    <property type="evidence" value="ECO:0007669"/>
    <property type="project" value="TreeGrafter"/>
</dbReference>
<dbReference type="Pfam" id="PF00171">
    <property type="entry name" value="Aldedh"/>
    <property type="match status" value="1"/>
</dbReference>
<feature type="active site" evidence="4">
    <location>
        <position position="250"/>
    </location>
</feature>
<sequence>MTHSLQFPHYVDGQFVEGRGNLIEVLNPATEQSLGAVTDAGSELTAEAIGAARAAQDAWAAQPAIARAQYLRRIAAGIREAAPRIAQIIAQEQGKVLSLAQLEVGLAAEYLDYYAEWARRIEGEIVSSDRPGENMFVFRRPLGVVAGILPWNFPFFMIVRKVAPALLTGNTIVIKPSEETPFCAYEFARLVQQAEVPPGVFNLVNGAGSTVGQQLVASADVDMISFTGSSAAGSAIMASAAQNITKVSLELGGKAPSIVLADANLDIAVAALRWAKTMNSGQACNCSERIYVQRQVYEEFCERLQADFASIRMGDPLAENMDMGSLINRASVDRLAAQVADARSKGAEVLTGGKGYEAGAGCFFEPTVLTNVNADMDVLKREIFGPMLMVEPVDDLDQAIALANDSEYGLTSSIFTNDLNSAMRAVSRLKFGETYVNRESFEAIQGFHAGVRRSGIGGADGKHGLYEYMHTQVAYIQS</sequence>
<dbReference type="Gene3D" id="3.40.309.10">
    <property type="entry name" value="Aldehyde Dehydrogenase, Chain A, domain 2"/>
    <property type="match status" value="1"/>
</dbReference>
<dbReference type="GO" id="GO:0004030">
    <property type="term" value="F:aldehyde dehydrogenase [NAD(P)+] activity"/>
    <property type="evidence" value="ECO:0007669"/>
    <property type="project" value="UniProtKB-ARBA"/>
</dbReference>
<dbReference type="PANTHER" id="PTHR43353:SF5">
    <property type="entry name" value="SUCCINATE-SEMIALDEHYDE DEHYDROGENASE, MITOCHONDRIAL"/>
    <property type="match status" value="1"/>
</dbReference>
<dbReference type="RefSeq" id="WP_136868710.1">
    <property type="nucleotide sequence ID" value="NZ_SWAV01000001.1"/>
</dbReference>
<comment type="pathway">
    <text evidence="1">Carbohydrate degradation.</text>
</comment>
<dbReference type="FunFam" id="3.40.309.10:FF:000009">
    <property type="entry name" value="Aldehyde dehydrogenase A"/>
    <property type="match status" value="1"/>
</dbReference>
<dbReference type="Proteomes" id="UP000305198">
    <property type="component" value="Unassembled WGS sequence"/>
</dbReference>
<dbReference type="PANTHER" id="PTHR43353">
    <property type="entry name" value="SUCCINATE-SEMIALDEHYDE DEHYDROGENASE, MITOCHONDRIAL"/>
    <property type="match status" value="1"/>
</dbReference>
<dbReference type="SUPFAM" id="SSF53720">
    <property type="entry name" value="ALDH-like"/>
    <property type="match status" value="1"/>
</dbReference>
<evidence type="ECO:0000256" key="5">
    <source>
        <dbReference type="RuleBase" id="RU003345"/>
    </source>
</evidence>
<dbReference type="InterPro" id="IPR050740">
    <property type="entry name" value="Aldehyde_DH_Superfamily"/>
</dbReference>
<dbReference type="Gene3D" id="3.40.605.10">
    <property type="entry name" value="Aldehyde Dehydrogenase, Chain A, domain 1"/>
    <property type="match status" value="1"/>
</dbReference>